<organism evidence="2 3">
    <name type="scientific">Pyrenophora tritici-repentis</name>
    <dbReference type="NCBI Taxonomy" id="45151"/>
    <lineage>
        <taxon>Eukaryota</taxon>
        <taxon>Fungi</taxon>
        <taxon>Dikarya</taxon>
        <taxon>Ascomycota</taxon>
        <taxon>Pezizomycotina</taxon>
        <taxon>Dothideomycetes</taxon>
        <taxon>Pleosporomycetidae</taxon>
        <taxon>Pleosporales</taxon>
        <taxon>Pleosporineae</taxon>
        <taxon>Pleosporaceae</taxon>
        <taxon>Pyrenophora</taxon>
    </lineage>
</organism>
<dbReference type="AlphaFoldDB" id="A0A316ZT73"/>
<dbReference type="EMBL" id="NRDI02000019">
    <property type="protein sequence ID" value="KAI1509636.1"/>
    <property type="molecule type" value="Genomic_DNA"/>
</dbReference>
<sequence length="349" mass="39414">MAPTYRGFADGDERPQQTLVPSFKRKRARSGKDRATWAYNHILQLERQKLFSKPEVERMQLERFLEHPEVNQLDDGSVPFRFLYLTIGSSQTLMDFSDQLRVARDTQNRLGVPLCSPSSISETFNTICRLDTTEATCILLKRYYAIKLLEEEEEEEYHGLNSEDIPVETPETMSKEGTTQVGNPTVIRDAALIDRQTSKIRPDAQPGSREFLIIRRKVKRIRQLAKRLRGLTNLYGIGILALLPSGSSFSGFSVTDAMWVNYSLTLSNNRADAVRLLAMSEQRFGLFIRLLHREQGQLLKGLSEAVAPALTTLATFGLGHQIKFDFEKVDLVRLGDVPKAALAVLIVSP</sequence>
<dbReference type="Proteomes" id="UP000245464">
    <property type="component" value="Chromosome 10"/>
</dbReference>
<reference evidence="2" key="3">
    <citation type="journal article" date="2022" name="bioRxiv">
        <title>A global pangenome for the wheat fungal pathogen Pyrenophora tritici-repentis and prediction of effector protein structural homology.</title>
        <authorList>
            <person name="Moolhuijzen P."/>
            <person name="See P.T."/>
            <person name="Shi G."/>
            <person name="Powell H.R."/>
            <person name="Cockram J."/>
            <person name="Jorgensen L.N."/>
            <person name="Benslimane H."/>
            <person name="Strelkov S.E."/>
            <person name="Turner J."/>
            <person name="Liu Z."/>
            <person name="Moffat C.S."/>
        </authorList>
    </citation>
    <scope>NUCLEOTIDE SEQUENCE</scope>
    <source>
        <strain evidence="2">86-124</strain>
    </source>
</reference>
<evidence type="ECO:0000313" key="1">
    <source>
        <dbReference type="EMBL" id="KAF7565975.1"/>
    </source>
</evidence>
<reference evidence="3" key="4">
    <citation type="journal article" date="2022" name="Microb. Genom.">
        <title>A global pangenome for the wheat fungal pathogen Pyrenophora tritici-repentis and prediction of effector protein structural homology.</title>
        <authorList>
            <person name="Moolhuijzen P.M."/>
            <person name="See P.T."/>
            <person name="Shi G."/>
            <person name="Powell H.R."/>
            <person name="Cockram J."/>
            <person name="Jorgensen L.N."/>
            <person name="Benslimane H."/>
            <person name="Strelkov S.E."/>
            <person name="Turner J."/>
            <person name="Liu Z."/>
            <person name="Moffat C.S."/>
        </authorList>
    </citation>
    <scope>NUCLEOTIDE SEQUENCE [LARGE SCALE GENOMIC DNA]</scope>
</reference>
<reference evidence="1" key="1">
    <citation type="journal article" date="2018" name="BMC Genomics">
        <title>Comparative genomics of the wheat fungal pathogen Pyrenophora tritici-repentis reveals chromosomal variations and genome plasticity.</title>
        <authorList>
            <person name="Moolhuijzen P."/>
            <person name="See P.T."/>
            <person name="Hane J.K."/>
            <person name="Shi G."/>
            <person name="Liu Z."/>
            <person name="Oliver R.P."/>
            <person name="Moffat C.S."/>
        </authorList>
    </citation>
    <scope>NUCLEOTIDE SEQUENCE [LARGE SCALE GENOMIC DNA]</scope>
    <source>
        <strain evidence="1">M4</strain>
    </source>
</reference>
<proteinExistence type="predicted"/>
<keyword evidence="3" id="KW-1185">Reference proteome</keyword>
<name>A0A316ZT73_9PLEO</name>
<dbReference type="Proteomes" id="UP000249757">
    <property type="component" value="Unassembled WGS sequence"/>
</dbReference>
<dbReference type="EMBL" id="NQIK02000010">
    <property type="protein sequence ID" value="KAF7565975.1"/>
    <property type="molecule type" value="Genomic_DNA"/>
</dbReference>
<evidence type="ECO:0000313" key="2">
    <source>
        <dbReference type="EMBL" id="KAI1509636.1"/>
    </source>
</evidence>
<evidence type="ECO:0000313" key="3">
    <source>
        <dbReference type="Proteomes" id="UP000249757"/>
    </source>
</evidence>
<accession>A0A316ZT73</accession>
<reference evidence="2" key="2">
    <citation type="submission" date="2021-05" db="EMBL/GenBank/DDBJ databases">
        <authorList>
            <person name="Moolhuijzen P.M."/>
            <person name="Moffat C.S."/>
        </authorList>
    </citation>
    <scope>NUCLEOTIDE SEQUENCE</scope>
    <source>
        <strain evidence="2">86-124</strain>
    </source>
</reference>
<comment type="caution">
    <text evidence="2">The sequence shown here is derived from an EMBL/GenBank/DDBJ whole genome shotgun (WGS) entry which is preliminary data.</text>
</comment>
<gene>
    <name evidence="2" type="ORF">Ptr86124_011222</name>
    <name evidence="1" type="ORF">PtrM4_054090</name>
</gene>
<protein>
    <submittedName>
        <fullName evidence="2">Uncharacterized protein</fullName>
    </submittedName>
</protein>